<reference evidence="10 11" key="1">
    <citation type="journal article" date="2008" name="Science">
        <title>The Physcomitrella genome reveals evolutionary insights into the conquest of land by plants.</title>
        <authorList>
            <person name="Rensing S."/>
            <person name="Lang D."/>
            <person name="Zimmer A."/>
            <person name="Terry A."/>
            <person name="Salamov A."/>
            <person name="Shapiro H."/>
            <person name="Nishiyama T."/>
            <person name="Perroud P.-F."/>
            <person name="Lindquist E."/>
            <person name="Kamisugi Y."/>
            <person name="Tanahashi T."/>
            <person name="Sakakibara K."/>
            <person name="Fujita T."/>
            <person name="Oishi K."/>
            <person name="Shin-I T."/>
            <person name="Kuroki Y."/>
            <person name="Toyoda A."/>
            <person name="Suzuki Y."/>
            <person name="Hashimoto A."/>
            <person name="Yamaguchi K."/>
            <person name="Sugano A."/>
            <person name="Kohara Y."/>
            <person name="Fujiyama A."/>
            <person name="Anterola A."/>
            <person name="Aoki S."/>
            <person name="Ashton N."/>
            <person name="Barbazuk W.B."/>
            <person name="Barker E."/>
            <person name="Bennetzen J."/>
            <person name="Bezanilla M."/>
            <person name="Blankenship R."/>
            <person name="Cho S.H."/>
            <person name="Dutcher S."/>
            <person name="Estelle M."/>
            <person name="Fawcett J.A."/>
            <person name="Gundlach H."/>
            <person name="Hanada K."/>
            <person name="Heyl A."/>
            <person name="Hicks K.A."/>
            <person name="Hugh J."/>
            <person name="Lohr M."/>
            <person name="Mayer K."/>
            <person name="Melkozernov A."/>
            <person name="Murata T."/>
            <person name="Nelson D."/>
            <person name="Pils B."/>
            <person name="Prigge M."/>
            <person name="Reiss B."/>
            <person name="Renner T."/>
            <person name="Rombauts S."/>
            <person name="Rushton P."/>
            <person name="Sanderfoot A."/>
            <person name="Schween G."/>
            <person name="Shiu S.-H."/>
            <person name="Stueber K."/>
            <person name="Theodoulou F.L."/>
            <person name="Tu H."/>
            <person name="Van de Peer Y."/>
            <person name="Verrier P.J."/>
            <person name="Waters E."/>
            <person name="Wood A."/>
            <person name="Yang L."/>
            <person name="Cove D."/>
            <person name="Cuming A."/>
            <person name="Hasebe M."/>
            <person name="Lucas S."/>
            <person name="Mishler D.B."/>
            <person name="Reski R."/>
            <person name="Grigoriev I."/>
            <person name="Quatrano R.S."/>
            <person name="Boore J.L."/>
        </authorList>
    </citation>
    <scope>NUCLEOTIDE SEQUENCE [LARGE SCALE GENOMIC DNA]</scope>
    <source>
        <strain evidence="10 11">cv. Gransden 2004</strain>
    </source>
</reference>
<reference evidence="10" key="3">
    <citation type="submission" date="2020-12" db="UniProtKB">
        <authorList>
            <consortium name="EnsemblPlants"/>
        </authorList>
    </citation>
    <scope>IDENTIFICATION</scope>
</reference>
<dbReference type="SUPFAM" id="SSF56112">
    <property type="entry name" value="Protein kinase-like (PK-like)"/>
    <property type="match status" value="1"/>
</dbReference>
<keyword evidence="5 8" id="KW-0547">Nucleotide-binding</keyword>
<evidence type="ECO:0000256" key="7">
    <source>
        <dbReference type="ARBA" id="ARBA00022840"/>
    </source>
</evidence>
<dbReference type="InterPro" id="IPR000719">
    <property type="entry name" value="Prot_kinase_dom"/>
</dbReference>
<dbReference type="GO" id="GO:0005524">
    <property type="term" value="F:ATP binding"/>
    <property type="evidence" value="ECO:0007669"/>
    <property type="project" value="UniProtKB-UniRule"/>
</dbReference>
<feature type="binding site" evidence="8">
    <location>
        <position position="273"/>
    </location>
    <ligand>
        <name>ATP</name>
        <dbReference type="ChEBI" id="CHEBI:30616"/>
    </ligand>
</feature>
<dbReference type="SMART" id="SM00369">
    <property type="entry name" value="LRR_TYP"/>
    <property type="match status" value="8"/>
</dbReference>
<dbReference type="Gene3D" id="3.80.10.10">
    <property type="entry name" value="Ribonuclease Inhibitor"/>
    <property type="match status" value="4"/>
</dbReference>
<dbReference type="InterPro" id="IPR006553">
    <property type="entry name" value="Leu-rich_rpt_Cys-con_subtyp"/>
</dbReference>
<dbReference type="InterPro" id="IPR011009">
    <property type="entry name" value="Kinase-like_dom_sf"/>
</dbReference>
<keyword evidence="2" id="KW-0433">Leucine-rich repeat</keyword>
<dbReference type="PROSITE" id="PS00107">
    <property type="entry name" value="PROTEIN_KINASE_ATP"/>
    <property type="match status" value="1"/>
</dbReference>
<dbReference type="InterPro" id="IPR032675">
    <property type="entry name" value="LRR_dom_sf"/>
</dbReference>
<evidence type="ECO:0000256" key="4">
    <source>
        <dbReference type="ARBA" id="ARBA00022737"/>
    </source>
</evidence>
<dbReference type="GO" id="GO:0004672">
    <property type="term" value="F:protein kinase activity"/>
    <property type="evidence" value="ECO:0007669"/>
    <property type="project" value="InterPro"/>
</dbReference>
<keyword evidence="3" id="KW-0808">Transferase</keyword>
<dbReference type="InterPro" id="IPR055414">
    <property type="entry name" value="LRR_R13L4/SHOC2-like"/>
</dbReference>
<proteinExistence type="predicted"/>
<dbReference type="Pfam" id="PF07714">
    <property type="entry name" value="PK_Tyr_Ser-Thr"/>
    <property type="match status" value="1"/>
</dbReference>
<evidence type="ECO:0000256" key="1">
    <source>
        <dbReference type="ARBA" id="ARBA00022527"/>
    </source>
</evidence>
<evidence type="ECO:0000256" key="2">
    <source>
        <dbReference type="ARBA" id="ARBA00022614"/>
    </source>
</evidence>
<evidence type="ECO:0000256" key="6">
    <source>
        <dbReference type="ARBA" id="ARBA00022777"/>
    </source>
</evidence>
<dbReference type="SMART" id="SM00220">
    <property type="entry name" value="S_TKc"/>
    <property type="match status" value="1"/>
</dbReference>
<evidence type="ECO:0000256" key="5">
    <source>
        <dbReference type="ARBA" id="ARBA00022741"/>
    </source>
</evidence>
<protein>
    <recommendedName>
        <fullName evidence="9">Protein kinase domain-containing protein</fullName>
    </recommendedName>
</protein>
<name>A0A7I4DQB5_PHYPA</name>
<sequence length="1151" mass="127585">MARLDPTTHTSESMLPNVNGLDHTLGGVVSSKYSELQLYLKIAMKSMEKVQELTSQREATNLPKFNKEQCGYLAYKLKLTIESASSFFHAICIRKDIPEEAFASCVGNFKLFATKAKEIESFIQDCCKNAWIEAAIILTKVQERVSSISFNLELCRLSFFDYEFKAPLSKTWAKLVDEIEEINSIEAKIVQEKAFQDEETLLKKVDLDLKSLNGEEKELAYILLERLESTSIASSRNLLKRKLDKMKQQNQIGKGASATVFKVNWLEMEVAKKVFYGSNNKHFEQELSTELGVFHANVMSILHYTSSKHQCSIFMELMDRDLTSLIWHRLETLHLDVPFSNTVVVDIILQIAEGMVCLHSKDIVHRDLKPNNVLVKITNMEIGYVHAKLADFGMSKTKKSSCSTQTLNIGTTRYMALEVIKIHEQGSENHVLTSTNKRKYPPKSDVYSFGMVCYQILTGKVPFLDLTNSEAKEKIKSGECPSLPYHCPPILKSLIEDCWKFNPKDRPTFLEICKDLRCIKYLLMTSCSSLIILPNKSINFLSFTTLRICETSSLISLLNNLDNYSSLTTCEITKCSKLTSLPNELGKLISLTSLNLSGCSNLISLPNELGNLTSLVFFNLCECSSLIILPNELGNFTTLTSLNLRDCSRLTSLPNELGNLSSLTTLNMSKCRSLASLPNELGNLTSLTSLNLSGCWELTSLPNELGNLTSLTSLNLCDCSRLTSLPNELGNLTSLTSLDMSKCPYLTSLPNELGNLASLTSLNLSGCWKLTSLPNELGNLTSLAFLNLCDCSRLTSLPIELGNLITLTSLNISGCLKLTSLPNELGNLTSLTSLNLCDCSRLTSLPNELGKLTSLTSLNLSRCQKLTSLPNELGNLTTLTSLNISGCQNGYWELTSLLNELSNLTNLTSLNISECQKLTSLPNELGNLTTLTSLNISGCWKLISLPNKLDNLKSFTFLNLSGCWELTSLPNDLGNLTNLTSSNLSRCWKLTSLPNKLGNLTSLSSLNISGCQNGYLKLTSLPNELGNLTSLTSLNLSGCQKLTSLSNELGNLTTLTSLNINRRQKLTSLPNELGNFTSLTSFNLCDCSKLTSLPNELDNLTSLTILDICRCGKLKSLPNELGNLTFFKVINKKSWISLSKIIINDYLRIYL</sequence>
<dbReference type="InterPro" id="IPR008271">
    <property type="entry name" value="Ser/Thr_kinase_AS"/>
</dbReference>
<dbReference type="InterPro" id="IPR001245">
    <property type="entry name" value="Ser-Thr/Tyr_kinase_cat_dom"/>
</dbReference>
<keyword evidence="1" id="KW-0723">Serine/threonine-protein kinase</keyword>
<dbReference type="EMBL" id="ABEU02000005">
    <property type="status" value="NOT_ANNOTATED_CDS"/>
    <property type="molecule type" value="Genomic_DNA"/>
</dbReference>
<dbReference type="InterPro" id="IPR050715">
    <property type="entry name" value="LRR-SigEffector_domain"/>
</dbReference>
<dbReference type="InterPro" id="IPR003591">
    <property type="entry name" value="Leu-rich_rpt_typical-subtyp"/>
</dbReference>
<gene>
    <name evidence="10" type="primary">LOC112282583</name>
</gene>
<dbReference type="PROSITE" id="PS50011">
    <property type="entry name" value="PROTEIN_KINASE_DOM"/>
    <property type="match status" value="1"/>
</dbReference>
<keyword evidence="11" id="KW-1185">Reference proteome</keyword>
<accession>A0A7I4DQB5</accession>
<evidence type="ECO:0000259" key="9">
    <source>
        <dbReference type="PROSITE" id="PS50011"/>
    </source>
</evidence>
<dbReference type="PANTHER" id="PTHR45752">
    <property type="entry name" value="LEUCINE-RICH REPEAT-CONTAINING"/>
    <property type="match status" value="1"/>
</dbReference>
<dbReference type="PANTHER" id="PTHR45752:SF195">
    <property type="entry name" value="LEUCINE-RICH REPEAT (LRR) FAMILY PROTEIN-RELATED"/>
    <property type="match status" value="1"/>
</dbReference>
<dbReference type="InParanoid" id="A0A7I4DQB5"/>
<organism evidence="10 11">
    <name type="scientific">Physcomitrium patens</name>
    <name type="common">Spreading-leaved earth moss</name>
    <name type="synonym">Physcomitrella patens</name>
    <dbReference type="NCBI Taxonomy" id="3218"/>
    <lineage>
        <taxon>Eukaryota</taxon>
        <taxon>Viridiplantae</taxon>
        <taxon>Streptophyta</taxon>
        <taxon>Embryophyta</taxon>
        <taxon>Bryophyta</taxon>
        <taxon>Bryophytina</taxon>
        <taxon>Bryopsida</taxon>
        <taxon>Funariidae</taxon>
        <taxon>Funariales</taxon>
        <taxon>Funariaceae</taxon>
        <taxon>Physcomitrium</taxon>
    </lineage>
</organism>
<dbReference type="Gene3D" id="1.10.510.10">
    <property type="entry name" value="Transferase(Phosphotransferase) domain 1"/>
    <property type="match status" value="1"/>
</dbReference>
<evidence type="ECO:0000256" key="3">
    <source>
        <dbReference type="ARBA" id="ARBA00022679"/>
    </source>
</evidence>
<dbReference type="Proteomes" id="UP000006727">
    <property type="component" value="Chromosome 5"/>
</dbReference>
<dbReference type="Pfam" id="PF23598">
    <property type="entry name" value="LRR_14"/>
    <property type="match status" value="2"/>
</dbReference>
<evidence type="ECO:0000313" key="11">
    <source>
        <dbReference type="Proteomes" id="UP000006727"/>
    </source>
</evidence>
<dbReference type="SUPFAM" id="SSF52058">
    <property type="entry name" value="L domain-like"/>
    <property type="match status" value="2"/>
</dbReference>
<keyword evidence="7 8" id="KW-0067">ATP-binding</keyword>
<dbReference type="PROSITE" id="PS00108">
    <property type="entry name" value="PROTEIN_KINASE_ST"/>
    <property type="match status" value="1"/>
</dbReference>
<dbReference type="EnsemblPlants" id="Pp3c5_15380V3.2">
    <property type="protein sequence ID" value="Pp3c5_15380V3.2"/>
    <property type="gene ID" value="Pp3c5_15380"/>
</dbReference>
<evidence type="ECO:0000256" key="8">
    <source>
        <dbReference type="PROSITE-ProRule" id="PRU10141"/>
    </source>
</evidence>
<keyword evidence="4" id="KW-0677">Repeat</keyword>
<keyword evidence="6" id="KW-0418">Kinase</keyword>
<dbReference type="AlphaFoldDB" id="A0A7I4DQB5"/>
<dbReference type="SMART" id="SM00367">
    <property type="entry name" value="LRR_CC"/>
    <property type="match status" value="6"/>
</dbReference>
<evidence type="ECO:0000313" key="10">
    <source>
        <dbReference type="EnsemblPlants" id="Pp3c5_15380V3.2"/>
    </source>
</evidence>
<feature type="domain" description="Protein kinase" evidence="9">
    <location>
        <begin position="246"/>
        <end position="522"/>
    </location>
</feature>
<dbReference type="Gramene" id="Pp3c5_15380V3.2">
    <property type="protein sequence ID" value="Pp3c5_15380V3.2"/>
    <property type="gene ID" value="Pp3c5_15380"/>
</dbReference>
<reference evidence="10 11" key="2">
    <citation type="journal article" date="2018" name="Plant J.">
        <title>The Physcomitrella patens chromosome-scale assembly reveals moss genome structure and evolution.</title>
        <authorList>
            <person name="Lang D."/>
            <person name="Ullrich K.K."/>
            <person name="Murat F."/>
            <person name="Fuchs J."/>
            <person name="Jenkins J."/>
            <person name="Haas F.B."/>
            <person name="Piednoel M."/>
            <person name="Gundlach H."/>
            <person name="Van Bel M."/>
            <person name="Meyberg R."/>
            <person name="Vives C."/>
            <person name="Morata J."/>
            <person name="Symeonidi A."/>
            <person name="Hiss M."/>
            <person name="Muchero W."/>
            <person name="Kamisugi Y."/>
            <person name="Saleh O."/>
            <person name="Blanc G."/>
            <person name="Decker E.L."/>
            <person name="van Gessel N."/>
            <person name="Grimwood J."/>
            <person name="Hayes R.D."/>
            <person name="Graham S.W."/>
            <person name="Gunter L.E."/>
            <person name="McDaniel S.F."/>
            <person name="Hoernstein S.N.W."/>
            <person name="Larsson A."/>
            <person name="Li F.W."/>
            <person name="Perroud P.F."/>
            <person name="Phillips J."/>
            <person name="Ranjan P."/>
            <person name="Rokshar D.S."/>
            <person name="Rothfels C.J."/>
            <person name="Schneider L."/>
            <person name="Shu S."/>
            <person name="Stevenson D.W."/>
            <person name="Thummler F."/>
            <person name="Tillich M."/>
            <person name="Villarreal Aguilar J.C."/>
            <person name="Widiez T."/>
            <person name="Wong G.K."/>
            <person name="Wymore A."/>
            <person name="Zhang Y."/>
            <person name="Zimmer A.D."/>
            <person name="Quatrano R.S."/>
            <person name="Mayer K.F.X."/>
            <person name="Goodstein D."/>
            <person name="Casacuberta J.M."/>
            <person name="Vandepoele K."/>
            <person name="Reski R."/>
            <person name="Cuming A.C."/>
            <person name="Tuskan G.A."/>
            <person name="Maumus F."/>
            <person name="Salse J."/>
            <person name="Schmutz J."/>
            <person name="Rensing S.A."/>
        </authorList>
    </citation>
    <scope>NUCLEOTIDE SEQUENCE [LARGE SCALE GENOMIC DNA]</scope>
    <source>
        <strain evidence="10 11">cv. Gransden 2004</strain>
    </source>
</reference>
<dbReference type="InterPro" id="IPR017441">
    <property type="entry name" value="Protein_kinase_ATP_BS"/>
</dbReference>